<accession>A0A3D0WA19</accession>
<dbReference type="Gene3D" id="1.25.40.10">
    <property type="entry name" value="Tetratricopeptide repeat domain"/>
    <property type="match status" value="2"/>
</dbReference>
<evidence type="ECO:0000259" key="5">
    <source>
        <dbReference type="Pfam" id="PF12969"/>
    </source>
</evidence>
<dbReference type="Gene3D" id="3.10.620.30">
    <property type="match status" value="1"/>
</dbReference>
<dbReference type="Proteomes" id="UP000262699">
    <property type="component" value="Unassembled WGS sequence"/>
</dbReference>
<dbReference type="InterPro" id="IPR011990">
    <property type="entry name" value="TPR-like_helical_dom_sf"/>
</dbReference>
<keyword evidence="4" id="KW-0732">Signal</keyword>
<dbReference type="AlphaFoldDB" id="A0A3D0WA19"/>
<protein>
    <recommendedName>
        <fullName evidence="5">DUF3857 domain-containing protein</fullName>
    </recommendedName>
</protein>
<feature type="signal peptide" evidence="4">
    <location>
        <begin position="1"/>
        <end position="20"/>
    </location>
</feature>
<dbReference type="Pfam" id="PF13432">
    <property type="entry name" value="TPR_16"/>
    <property type="match status" value="2"/>
</dbReference>
<dbReference type="PROSITE" id="PS50005">
    <property type="entry name" value="TPR"/>
    <property type="match status" value="1"/>
</dbReference>
<dbReference type="InterPro" id="IPR038765">
    <property type="entry name" value="Papain-like_cys_pep_sf"/>
</dbReference>
<dbReference type="InterPro" id="IPR024618">
    <property type="entry name" value="DUF3857"/>
</dbReference>
<dbReference type="SUPFAM" id="SSF48452">
    <property type="entry name" value="TPR-like"/>
    <property type="match status" value="2"/>
</dbReference>
<evidence type="ECO:0000256" key="3">
    <source>
        <dbReference type="PROSITE-ProRule" id="PRU00339"/>
    </source>
</evidence>
<dbReference type="InterPro" id="IPR050498">
    <property type="entry name" value="Ycf3"/>
</dbReference>
<feature type="domain" description="DUF3857" evidence="5">
    <location>
        <begin position="62"/>
        <end position="219"/>
    </location>
</feature>
<keyword evidence="2 3" id="KW-0802">TPR repeat</keyword>
<sequence length="932" mass="100486">MSRFAVLTACLLAGAAPVWASDTPLYQPTPDWVKQAPAPDAAKLPTPRPQVLIFDQQQRIEDGRLSSYLRTANVIDSPAMLNQAGTISVEWQPDHGDVIVHHARLLRAGETIDLLAKGERFNVLKRELGMEQRMLTGILTATLEVEGARVGDVLDVAYTVTTRDPALKGNVDALMPVITKPATAGLARNRISWRKDTDLKLRGYLDGLPLTPAEVGGYREVELIGPAAKPADMPNDAPLRFRPLPMMEASSFADWGAVSRTFAPLYSTEGAITPGSPLAAEVARIRTAGKTPRERAALALQSVQTEVRYLFKGMAGGNYTPQTPVRTWEARYGDCKAKTLLLLAMLRALDIEAEPVLASIDGGDYVPKRLPGAAAFDHVLVRAVIDGMDLWLDGTGQGARLADLDDTPPFRWVLPLRTAGSDLIPLPIRASARPDTIVAIEIDERAGFRLPTPFKFSMTMRGGAAEMLRVVQSSGTPEQVEQMATQVVGNFIDNTGVLSQRITFDKAANSGSVEIEGIAQAGWDFANGRYRRDTEIVMRKTNFAPDRSRTAWKAIPVATNATGTNVITQRFLLPDGGKGFAIDGAETLPPSLAGLALSRRASLSNGVLTIEDKMVSTAAEIPPERVPAERSAFAAVKARPLRIVAPTDAPLDAVVRRQAIRSGQIKPLIAMYDKAVTDAEADDPTALDARFNFRWGIGDQKGALADIEKAIAIEGSASRQAQRSSTLYNLNRETEALDAAKAAYEADSSISYAAFYADALSRAGRADEALELLDPFIARGGDDMRSALQSRADVLARKGDVAEATAALNRALADKPNDPDLYNARCWLRGTMNVELEAGLADCDRSIALGISTAAALDSRALIHLRAGRLDKARADLDQALGLAPEMNGSLYLRGIVRKRQGDVARGTADIEAASFESPRIADDYKRWGVTG</sequence>
<name>A0A3D0WA19_9SPHN</name>
<dbReference type="PANTHER" id="PTHR44858:SF1">
    <property type="entry name" value="UDP-N-ACETYLGLUCOSAMINE--PEPTIDE N-ACETYLGLUCOSAMINYLTRANSFERASE SPINDLY-RELATED"/>
    <property type="match status" value="1"/>
</dbReference>
<dbReference type="InterPro" id="IPR019734">
    <property type="entry name" value="TPR_rpt"/>
</dbReference>
<dbReference type="SMART" id="SM00028">
    <property type="entry name" value="TPR"/>
    <property type="match status" value="2"/>
</dbReference>
<feature type="repeat" description="TPR" evidence="3">
    <location>
        <begin position="854"/>
        <end position="887"/>
    </location>
</feature>
<reference evidence="6 7" key="1">
    <citation type="journal article" date="2018" name="Nat. Biotechnol.">
        <title>A standardized bacterial taxonomy based on genome phylogeny substantially revises the tree of life.</title>
        <authorList>
            <person name="Parks D.H."/>
            <person name="Chuvochina M."/>
            <person name="Waite D.W."/>
            <person name="Rinke C."/>
            <person name="Skarshewski A."/>
            <person name="Chaumeil P.A."/>
            <person name="Hugenholtz P."/>
        </authorList>
    </citation>
    <scope>NUCLEOTIDE SEQUENCE [LARGE SCALE GENOMIC DNA]</scope>
    <source>
        <strain evidence="6">UBA9015</strain>
    </source>
</reference>
<evidence type="ECO:0000256" key="2">
    <source>
        <dbReference type="ARBA" id="ARBA00022803"/>
    </source>
</evidence>
<comment type="caution">
    <text evidence="6">The sequence shown here is derived from an EMBL/GenBank/DDBJ whole genome shotgun (WGS) entry which is preliminary data.</text>
</comment>
<evidence type="ECO:0000313" key="6">
    <source>
        <dbReference type="EMBL" id="HCB74844.1"/>
    </source>
</evidence>
<feature type="chain" id="PRO_5017541831" description="DUF3857 domain-containing protein" evidence="4">
    <location>
        <begin position="21"/>
        <end position="932"/>
    </location>
</feature>
<dbReference type="Gene3D" id="2.60.40.3140">
    <property type="match status" value="1"/>
</dbReference>
<evidence type="ECO:0000313" key="7">
    <source>
        <dbReference type="Proteomes" id="UP000262699"/>
    </source>
</evidence>
<dbReference type="Pfam" id="PF12969">
    <property type="entry name" value="DUF3857"/>
    <property type="match status" value="1"/>
</dbReference>
<evidence type="ECO:0000256" key="4">
    <source>
        <dbReference type="SAM" id="SignalP"/>
    </source>
</evidence>
<dbReference type="SUPFAM" id="SSF54001">
    <property type="entry name" value="Cysteine proteinases"/>
    <property type="match status" value="1"/>
</dbReference>
<organism evidence="6 7">
    <name type="scientific">Sphingomonas bacterium</name>
    <dbReference type="NCBI Taxonomy" id="1895847"/>
    <lineage>
        <taxon>Bacteria</taxon>
        <taxon>Pseudomonadati</taxon>
        <taxon>Pseudomonadota</taxon>
        <taxon>Alphaproteobacteria</taxon>
        <taxon>Sphingomonadales</taxon>
        <taxon>Sphingomonadaceae</taxon>
        <taxon>Sphingomonas</taxon>
    </lineage>
</organism>
<gene>
    <name evidence="6" type="ORF">DEP91_01500</name>
</gene>
<dbReference type="EMBL" id="DOYJ01000047">
    <property type="protein sequence ID" value="HCB74844.1"/>
    <property type="molecule type" value="Genomic_DNA"/>
</dbReference>
<proteinExistence type="predicted"/>
<evidence type="ECO:0000256" key="1">
    <source>
        <dbReference type="ARBA" id="ARBA00022737"/>
    </source>
</evidence>
<dbReference type="PANTHER" id="PTHR44858">
    <property type="entry name" value="TETRATRICOPEPTIDE REPEAT PROTEIN 6"/>
    <property type="match status" value="1"/>
</dbReference>
<keyword evidence="1" id="KW-0677">Repeat</keyword>